<keyword evidence="3" id="KW-1185">Reference proteome</keyword>
<dbReference type="AlphaFoldDB" id="A0A9E8MU18"/>
<proteinExistence type="predicted"/>
<name>A0A9E8MU18_9FLAO</name>
<organism evidence="2 3">
    <name type="scientific">Lacinutrix neustonica</name>
    <dbReference type="NCBI Taxonomy" id="2980107"/>
    <lineage>
        <taxon>Bacteria</taxon>
        <taxon>Pseudomonadati</taxon>
        <taxon>Bacteroidota</taxon>
        <taxon>Flavobacteriia</taxon>
        <taxon>Flavobacteriales</taxon>
        <taxon>Flavobacteriaceae</taxon>
        <taxon>Lacinutrix</taxon>
    </lineage>
</organism>
<dbReference type="InterPro" id="IPR036513">
    <property type="entry name" value="STAS_dom_sf"/>
</dbReference>
<evidence type="ECO:0000313" key="2">
    <source>
        <dbReference type="EMBL" id="WAC01346.1"/>
    </source>
</evidence>
<dbReference type="SUPFAM" id="SSF52091">
    <property type="entry name" value="SpoIIaa-like"/>
    <property type="match status" value="1"/>
</dbReference>
<dbReference type="Gene3D" id="3.30.750.24">
    <property type="entry name" value="STAS domain"/>
    <property type="match status" value="1"/>
</dbReference>
<protein>
    <submittedName>
        <fullName evidence="2">STAS domain-containing protein</fullName>
    </submittedName>
</protein>
<accession>A0A9E8MU18</accession>
<evidence type="ECO:0000259" key="1">
    <source>
        <dbReference type="PROSITE" id="PS50801"/>
    </source>
</evidence>
<gene>
    <name evidence="2" type="ORF">N7U66_14890</name>
</gene>
<dbReference type="InterPro" id="IPR002645">
    <property type="entry name" value="STAS_dom"/>
</dbReference>
<sequence>MALTITQQDNTITLEGSLNTANLNSFKSHFDFILNSYKDVTLDIDRVTQIDVSAMFVLKELYKEAALNCKIFFVSGYRSEEIYEDFQYINIA</sequence>
<dbReference type="Proteomes" id="UP001164705">
    <property type="component" value="Chromosome"/>
</dbReference>
<dbReference type="RefSeq" id="WP_267675960.1">
    <property type="nucleotide sequence ID" value="NZ_CP113088.1"/>
</dbReference>
<dbReference type="Pfam" id="PF01740">
    <property type="entry name" value="STAS"/>
    <property type="match status" value="1"/>
</dbReference>
<reference evidence="2" key="1">
    <citation type="submission" date="2022-11" db="EMBL/GenBank/DDBJ databases">
        <title>Lacinutrix neustonica HL-RS19T sp. nov., isolated from the surface microlayer sample of brackish Lake Shihwa.</title>
        <authorList>
            <person name="Choi J.Y."/>
            <person name="Hwang C.Y."/>
        </authorList>
    </citation>
    <scope>NUCLEOTIDE SEQUENCE</scope>
    <source>
        <strain evidence="2">HL-RS19</strain>
    </source>
</reference>
<dbReference type="EMBL" id="CP113088">
    <property type="protein sequence ID" value="WAC01346.1"/>
    <property type="molecule type" value="Genomic_DNA"/>
</dbReference>
<dbReference type="PROSITE" id="PS50801">
    <property type="entry name" value="STAS"/>
    <property type="match status" value="1"/>
</dbReference>
<dbReference type="KEGG" id="lnu:N7U66_14890"/>
<feature type="domain" description="STAS" evidence="1">
    <location>
        <begin position="12"/>
        <end position="92"/>
    </location>
</feature>
<evidence type="ECO:0000313" key="3">
    <source>
        <dbReference type="Proteomes" id="UP001164705"/>
    </source>
</evidence>